<evidence type="ECO:0000256" key="1">
    <source>
        <dbReference type="ARBA" id="ARBA00004651"/>
    </source>
</evidence>
<dbReference type="InterPro" id="IPR000515">
    <property type="entry name" value="MetI-like"/>
</dbReference>
<evidence type="ECO:0000256" key="2">
    <source>
        <dbReference type="ARBA" id="ARBA00007069"/>
    </source>
</evidence>
<keyword evidence="5 8" id="KW-0812">Transmembrane</keyword>
<comment type="similarity">
    <text evidence="2">Belongs to the binding-protein-dependent transport system permease family. CysTW subfamily.</text>
</comment>
<sequence>MSKFTAFLRQTYIYFILILVYIPLVFATIFSFNKESDRGFLSTSWNAFSIEAWKSFGDGGRLDALVNSVIIAIFTALFVVSISLVTVFAMWRQRNKKYGNIVRSVNNIPLINPDNITAIGLVLVFSILFGALANTKEGMVRGIVGHTVMALPYGITLMYPRSEKFNASLFEASQDLGYSKLRSWFKTYFIYMIPSIIFVSVVAAFLSFDDFIILSTTTNVSTLGTKLYAGQFRAWGLVVGAFLLFVIFLANIIYVSYKIIQVKKNEKIMKQLSKQNEALNKTNRVNETIPNEVEFTLKNE</sequence>
<dbReference type="AlphaFoldDB" id="A0A168RBU7"/>
<organism evidence="10 11">
    <name type="scientific">Mycoplasmopsis gallinarum</name>
    <dbReference type="NCBI Taxonomy" id="29557"/>
    <lineage>
        <taxon>Bacteria</taxon>
        <taxon>Bacillati</taxon>
        <taxon>Mycoplasmatota</taxon>
        <taxon>Mycoplasmoidales</taxon>
        <taxon>Metamycoplasmataceae</taxon>
        <taxon>Mycoplasmopsis</taxon>
    </lineage>
</organism>
<proteinExistence type="inferred from homology"/>
<feature type="transmembrane region" description="Helical" evidence="8">
    <location>
        <begin position="112"/>
        <end position="133"/>
    </location>
</feature>
<dbReference type="PANTHER" id="PTHR43848:SF2">
    <property type="entry name" value="PUTRESCINE TRANSPORT SYSTEM PERMEASE PROTEIN POTI"/>
    <property type="match status" value="1"/>
</dbReference>
<feature type="transmembrane region" description="Helical" evidence="8">
    <location>
        <begin position="139"/>
        <end position="159"/>
    </location>
</feature>
<feature type="transmembrane region" description="Helical" evidence="8">
    <location>
        <begin position="69"/>
        <end position="91"/>
    </location>
</feature>
<evidence type="ECO:0000256" key="6">
    <source>
        <dbReference type="ARBA" id="ARBA00022989"/>
    </source>
</evidence>
<dbReference type="PATRIC" id="fig|29557.3.peg.376"/>
<evidence type="ECO:0000256" key="8">
    <source>
        <dbReference type="RuleBase" id="RU363032"/>
    </source>
</evidence>
<dbReference type="PANTHER" id="PTHR43848">
    <property type="entry name" value="PUTRESCINE TRANSPORT SYSTEM PERMEASE PROTEIN POTI"/>
    <property type="match status" value="1"/>
</dbReference>
<reference evidence="10 11" key="1">
    <citation type="submission" date="2016-03" db="EMBL/GenBank/DDBJ databases">
        <title>Genome sequence of Mycoplasma gallinarum strain Mgn_IPT.</title>
        <authorList>
            <person name="Yacoub E."/>
            <person name="Sirand-Pugnet P."/>
            <person name="Barre A."/>
            <person name="Maurier F."/>
            <person name="Blanchard A."/>
            <person name="Ben Abdelmoumen B.M."/>
        </authorList>
    </citation>
    <scope>NUCLEOTIDE SEQUENCE [LARGE SCALE GENOMIC DNA]</scope>
    <source>
        <strain evidence="10 11">Mgn_IPT</strain>
    </source>
</reference>
<evidence type="ECO:0000313" key="11">
    <source>
        <dbReference type="Proteomes" id="UP000076983"/>
    </source>
</evidence>
<accession>A0A168RBU7</accession>
<keyword evidence="3 8" id="KW-0813">Transport</keyword>
<comment type="subcellular location">
    <subcellularLocation>
        <location evidence="1 8">Cell membrane</location>
        <topology evidence="1 8">Multi-pass membrane protein</topology>
    </subcellularLocation>
</comment>
<feature type="domain" description="ABC transmembrane type-1" evidence="9">
    <location>
        <begin position="65"/>
        <end position="256"/>
    </location>
</feature>
<gene>
    <name evidence="10" type="primary">potC</name>
    <name evidence="10" type="ORF">MGALLINA_03850</name>
</gene>
<keyword evidence="4" id="KW-1003">Cell membrane</keyword>
<dbReference type="Pfam" id="PF00528">
    <property type="entry name" value="BPD_transp_1"/>
    <property type="match status" value="1"/>
</dbReference>
<dbReference type="GO" id="GO:0005886">
    <property type="term" value="C:plasma membrane"/>
    <property type="evidence" value="ECO:0007669"/>
    <property type="project" value="UniProtKB-SubCell"/>
</dbReference>
<evidence type="ECO:0000256" key="4">
    <source>
        <dbReference type="ARBA" id="ARBA00022475"/>
    </source>
</evidence>
<protein>
    <submittedName>
        <fullName evidence="10">Spermidine Putrescine ABC transporter permease component potC</fullName>
    </submittedName>
</protein>
<keyword evidence="6 8" id="KW-1133">Transmembrane helix</keyword>
<comment type="caution">
    <text evidence="10">The sequence shown here is derived from an EMBL/GenBank/DDBJ whole genome shotgun (WGS) entry which is preliminary data.</text>
</comment>
<dbReference type="Gene3D" id="1.10.3720.10">
    <property type="entry name" value="MetI-like"/>
    <property type="match status" value="1"/>
</dbReference>
<feature type="transmembrane region" description="Helical" evidence="8">
    <location>
        <begin position="12"/>
        <end position="32"/>
    </location>
</feature>
<evidence type="ECO:0000256" key="3">
    <source>
        <dbReference type="ARBA" id="ARBA00022448"/>
    </source>
</evidence>
<evidence type="ECO:0000259" key="9">
    <source>
        <dbReference type="PROSITE" id="PS50928"/>
    </source>
</evidence>
<dbReference type="GO" id="GO:0055085">
    <property type="term" value="P:transmembrane transport"/>
    <property type="evidence" value="ECO:0007669"/>
    <property type="project" value="InterPro"/>
</dbReference>
<dbReference type="SUPFAM" id="SSF161098">
    <property type="entry name" value="MetI-like"/>
    <property type="match status" value="1"/>
</dbReference>
<evidence type="ECO:0000256" key="7">
    <source>
        <dbReference type="ARBA" id="ARBA00023136"/>
    </source>
</evidence>
<keyword evidence="11" id="KW-1185">Reference proteome</keyword>
<feature type="transmembrane region" description="Helical" evidence="8">
    <location>
        <begin position="188"/>
        <end position="214"/>
    </location>
</feature>
<feature type="transmembrane region" description="Helical" evidence="8">
    <location>
        <begin position="234"/>
        <end position="257"/>
    </location>
</feature>
<dbReference type="OrthoDB" id="9782004at2"/>
<dbReference type="EMBL" id="LVLH01000035">
    <property type="protein sequence ID" value="OAB48816.1"/>
    <property type="molecule type" value="Genomic_DNA"/>
</dbReference>
<dbReference type="PROSITE" id="PS50928">
    <property type="entry name" value="ABC_TM1"/>
    <property type="match status" value="1"/>
</dbReference>
<name>A0A168RBU7_9BACT</name>
<dbReference type="InterPro" id="IPR051789">
    <property type="entry name" value="Bact_Polyamine_Transport"/>
</dbReference>
<dbReference type="CDD" id="cd06261">
    <property type="entry name" value="TM_PBP2"/>
    <property type="match status" value="1"/>
</dbReference>
<keyword evidence="7 8" id="KW-0472">Membrane</keyword>
<evidence type="ECO:0000313" key="10">
    <source>
        <dbReference type="EMBL" id="OAB48816.1"/>
    </source>
</evidence>
<dbReference type="InterPro" id="IPR035906">
    <property type="entry name" value="MetI-like_sf"/>
</dbReference>
<dbReference type="Proteomes" id="UP000076983">
    <property type="component" value="Unassembled WGS sequence"/>
</dbReference>
<dbReference type="RefSeq" id="WP_063626174.1">
    <property type="nucleotide sequence ID" value="NZ_LVLH01000035.1"/>
</dbReference>
<dbReference type="STRING" id="29557.MGALLINA_03850"/>
<evidence type="ECO:0000256" key="5">
    <source>
        <dbReference type="ARBA" id="ARBA00022692"/>
    </source>
</evidence>